<accession>A0A0G0UQ94</accession>
<dbReference type="Proteomes" id="UP000034275">
    <property type="component" value="Unassembled WGS sequence"/>
</dbReference>
<comment type="caution">
    <text evidence="1">The sequence shown here is derived from an EMBL/GenBank/DDBJ whole genome shotgun (WGS) entry which is preliminary data.</text>
</comment>
<dbReference type="AlphaFoldDB" id="A0A0G0UQ94"/>
<organism evidence="1 2">
    <name type="scientific">Candidatus Woesebacteria bacterium GW2011_GWD1_41_12</name>
    <dbReference type="NCBI Taxonomy" id="1618593"/>
    <lineage>
        <taxon>Bacteria</taxon>
        <taxon>Candidatus Woeseibacteriota</taxon>
    </lineage>
</organism>
<evidence type="ECO:0000313" key="1">
    <source>
        <dbReference type="EMBL" id="KKR89616.1"/>
    </source>
</evidence>
<feature type="non-terminal residue" evidence="1">
    <location>
        <position position="1"/>
    </location>
</feature>
<evidence type="ECO:0000313" key="2">
    <source>
        <dbReference type="Proteomes" id="UP000034275"/>
    </source>
</evidence>
<protein>
    <submittedName>
        <fullName evidence="1">Uncharacterized protein</fullName>
    </submittedName>
</protein>
<proteinExistence type="predicted"/>
<dbReference type="EMBL" id="LCAL01000030">
    <property type="protein sequence ID" value="KKR89616.1"/>
    <property type="molecule type" value="Genomic_DNA"/>
</dbReference>
<name>A0A0G0UQ94_9BACT</name>
<gene>
    <name evidence="1" type="ORF">UU39_C0030G0003</name>
</gene>
<sequence>GVGTPNENATASALLTLQNSTGTNVASVDASGSAIFNSISTQGLTIAGAIDATNSAVVNGVITTNATAGSGVIPAETSEIAIRNANVTDYTLVYVTPTSSTDNYVLYVKSKSPGEFVVGFTNPISIDVNFNWWIVKVTQ</sequence>
<reference evidence="1 2" key="1">
    <citation type="journal article" date="2015" name="Nature">
        <title>rRNA introns, odd ribosomes, and small enigmatic genomes across a large radiation of phyla.</title>
        <authorList>
            <person name="Brown C.T."/>
            <person name="Hug L.A."/>
            <person name="Thomas B.C."/>
            <person name="Sharon I."/>
            <person name="Castelle C.J."/>
            <person name="Singh A."/>
            <person name="Wilkins M.J."/>
            <person name="Williams K.H."/>
            <person name="Banfield J.F."/>
        </authorList>
    </citation>
    <scope>NUCLEOTIDE SEQUENCE [LARGE SCALE GENOMIC DNA]</scope>
</reference>